<dbReference type="Pfam" id="PF05130">
    <property type="entry name" value="FlgN"/>
    <property type="match status" value="1"/>
</dbReference>
<keyword evidence="2" id="KW-0282">Flagellum</keyword>
<comment type="caution">
    <text evidence="2">The sequence shown here is derived from an EMBL/GenBank/DDBJ whole genome shotgun (WGS) entry which is preliminary data.</text>
</comment>
<dbReference type="InterPro" id="IPR036679">
    <property type="entry name" value="FlgN-like_sf"/>
</dbReference>
<keyword evidence="2" id="KW-0969">Cilium</keyword>
<accession>A0A552VCK0</accession>
<organism evidence="2 3">
    <name type="scientific">Criibacterium bergeronii</name>
    <dbReference type="NCBI Taxonomy" id="1871336"/>
    <lineage>
        <taxon>Bacteria</taxon>
        <taxon>Bacillati</taxon>
        <taxon>Bacillota</taxon>
        <taxon>Clostridia</taxon>
        <taxon>Peptostreptococcales</taxon>
        <taxon>Filifactoraceae</taxon>
        <taxon>Criibacterium</taxon>
    </lineage>
</organism>
<dbReference type="EMBL" id="VJXW01000002">
    <property type="protein sequence ID" value="TRW28201.1"/>
    <property type="molecule type" value="Genomic_DNA"/>
</dbReference>
<dbReference type="Gene3D" id="1.20.58.300">
    <property type="entry name" value="FlgN-like"/>
    <property type="match status" value="1"/>
</dbReference>
<dbReference type="AlphaFoldDB" id="A0A552VCK0"/>
<keyword evidence="2" id="KW-0966">Cell projection</keyword>
<proteinExistence type="predicted"/>
<dbReference type="OrthoDB" id="1680765at2"/>
<gene>
    <name evidence="2" type="ORF">FL857_01670</name>
</gene>
<evidence type="ECO:0000256" key="1">
    <source>
        <dbReference type="ARBA" id="ARBA00022795"/>
    </source>
</evidence>
<dbReference type="InterPro" id="IPR007809">
    <property type="entry name" value="FlgN-like"/>
</dbReference>
<protein>
    <submittedName>
        <fullName evidence="2">Flagellar protein FlgN</fullName>
    </submittedName>
</protein>
<dbReference type="GO" id="GO:0044780">
    <property type="term" value="P:bacterial-type flagellum assembly"/>
    <property type="evidence" value="ECO:0007669"/>
    <property type="project" value="InterPro"/>
</dbReference>
<evidence type="ECO:0000313" key="2">
    <source>
        <dbReference type="EMBL" id="TRW28201.1"/>
    </source>
</evidence>
<dbReference type="RefSeq" id="WP_144015494.1">
    <property type="nucleotide sequence ID" value="NZ_VJXW01000002.1"/>
</dbReference>
<sequence length="165" mass="18684">MDSQQYNSLVDTFKNQLQATNELITLAGKKMTVIQNNDTSELLEITNKEEKLAAQIINLEKIRDSIIKEEEKAQGKKITNIRTVIDTLSQEKSMELAEIAKQLKNSMEMLKDQNDVNKDLILFILEEIEIANNLLVGDAQMTTYNDIKGKTKNNVVGGSLFDSKY</sequence>
<dbReference type="SUPFAM" id="SSF140566">
    <property type="entry name" value="FlgN-like"/>
    <property type="match status" value="1"/>
</dbReference>
<evidence type="ECO:0000313" key="3">
    <source>
        <dbReference type="Proteomes" id="UP000319424"/>
    </source>
</evidence>
<keyword evidence="1" id="KW-1005">Bacterial flagellum biogenesis</keyword>
<dbReference type="Proteomes" id="UP000319424">
    <property type="component" value="Unassembled WGS sequence"/>
</dbReference>
<reference evidence="2 3" key="1">
    <citation type="submission" date="2019-07" db="EMBL/GenBank/DDBJ databases">
        <title>Criibacterium bergeronii gen. nov., sp. nov. isolated from human clinical samples.</title>
        <authorList>
            <person name="Maheux A.F."/>
            <person name="Boudreau D.K."/>
            <person name="Berube E."/>
            <person name="Brodeur S."/>
            <person name="Bernard K.A."/>
            <person name="Abed J.Y."/>
            <person name="Ducrey E."/>
            <person name="Guay E.F."/>
            <person name="Raymond F."/>
            <person name="Corbeil J."/>
            <person name="Domingo M.-C."/>
            <person name="Roy P.H."/>
            <person name="Boissinot M."/>
            <person name="Tocheva E.I."/>
            <person name="Omar R.F."/>
        </authorList>
    </citation>
    <scope>NUCLEOTIDE SEQUENCE [LARGE SCALE GENOMIC DNA]</scope>
    <source>
        <strain evidence="2 3">CCRI-24246</strain>
    </source>
</reference>
<name>A0A552VCK0_9FIRM</name>